<evidence type="ECO:0000259" key="2">
    <source>
        <dbReference type="SMART" id="SM00062"/>
    </source>
</evidence>
<reference evidence="3 4" key="1">
    <citation type="journal article" date="2017" name="BMC Genomics">
        <title>Comparative genomic and phylogenomic analyses of the Bifidobacteriaceae family.</title>
        <authorList>
            <person name="Lugli G.A."/>
            <person name="Milani C."/>
            <person name="Turroni F."/>
            <person name="Duranti S."/>
            <person name="Mancabelli L."/>
            <person name="Mangifesta M."/>
            <person name="Ferrario C."/>
            <person name="Modesto M."/>
            <person name="Mattarelli P."/>
            <person name="Jiri K."/>
            <person name="van Sinderen D."/>
            <person name="Ventura M."/>
        </authorList>
    </citation>
    <scope>NUCLEOTIDE SEQUENCE [LARGE SCALE GENOMIC DNA]</scope>
    <source>
        <strain evidence="3 4">LMG 28769</strain>
    </source>
</reference>
<dbReference type="Pfam" id="PF00497">
    <property type="entry name" value="SBP_bac_3"/>
    <property type="match status" value="1"/>
</dbReference>
<dbReference type="SMART" id="SM00062">
    <property type="entry name" value="PBPb"/>
    <property type="match status" value="1"/>
</dbReference>
<dbReference type="AlphaFoldDB" id="A0A261G8Z1"/>
<keyword evidence="4" id="KW-1185">Reference proteome</keyword>
<keyword evidence="1" id="KW-0732">Signal</keyword>
<evidence type="ECO:0000313" key="3">
    <source>
        <dbReference type="EMBL" id="OZG67888.1"/>
    </source>
</evidence>
<dbReference type="PANTHER" id="PTHR35936">
    <property type="entry name" value="MEMBRANE-BOUND LYTIC MUREIN TRANSGLYCOSYLASE F"/>
    <property type="match status" value="1"/>
</dbReference>
<dbReference type="Gene3D" id="3.40.190.10">
    <property type="entry name" value="Periplasmic binding protein-like II"/>
    <property type="match status" value="2"/>
</dbReference>
<dbReference type="InterPro" id="IPR001638">
    <property type="entry name" value="Solute-binding_3/MltF_N"/>
</dbReference>
<name>A0A261G8Z1_9BIFI</name>
<accession>A0A261G8Z1</accession>
<evidence type="ECO:0000313" key="4">
    <source>
        <dbReference type="Proteomes" id="UP000216451"/>
    </source>
</evidence>
<dbReference type="RefSeq" id="WP_094692507.1">
    <property type="nucleotide sequence ID" value="NZ_CALENZ010000004.1"/>
</dbReference>
<dbReference type="Proteomes" id="UP000216451">
    <property type="component" value="Unassembled WGS sequence"/>
</dbReference>
<sequence length="298" mass="30631">MASNRKVKATNRMVTEIIIVIVISLVCGFSAAKLAGGGASQASSSDSSQGSWIARVKKAGVLKVGMAEAAPTLSKNSKGQWEGPWTIPSETIAKALGVKVQYVTTSWGNIVAGLQSGDYDLAAGLDITLARSLAVGFTAPMTGTNNVLMVPKNTTAKTEDALLTNAKPIAVPQGSAQESSLKLKDKNVLSVDSFPDAIQAVNSGRACAVLLPADTAVQAAQNNDSLAILVPQNPIAVAISGFGVSHSIDSSSLATLNAAITDAVNSGQIQASFEKVKIDTTITNGYVEASVPAKYQLS</sequence>
<dbReference type="SUPFAM" id="SSF53850">
    <property type="entry name" value="Periplasmic binding protein-like II"/>
    <property type="match status" value="1"/>
</dbReference>
<dbReference type="EMBL" id="MWXA01000003">
    <property type="protein sequence ID" value="OZG67888.1"/>
    <property type="molecule type" value="Genomic_DNA"/>
</dbReference>
<dbReference type="GeneID" id="98295212"/>
<comment type="caution">
    <text evidence="3">The sequence shown here is derived from an EMBL/GenBank/DDBJ whole genome shotgun (WGS) entry which is preliminary data.</text>
</comment>
<gene>
    <name evidence="3" type="ORF">BAQU_0533</name>
</gene>
<feature type="domain" description="Solute-binding protein family 3/N-terminal" evidence="2">
    <location>
        <begin position="61"/>
        <end position="290"/>
    </location>
</feature>
<evidence type="ECO:0000256" key="1">
    <source>
        <dbReference type="ARBA" id="ARBA00022729"/>
    </source>
</evidence>
<dbReference type="PANTHER" id="PTHR35936:SF17">
    <property type="entry name" value="ARGININE-BINDING EXTRACELLULAR PROTEIN ARTP"/>
    <property type="match status" value="1"/>
</dbReference>
<dbReference type="OrthoDB" id="9768183at2"/>
<proteinExistence type="predicted"/>
<organism evidence="3 4">
    <name type="scientific">Bifidobacterium aquikefiri</name>
    <dbReference type="NCBI Taxonomy" id="1653207"/>
    <lineage>
        <taxon>Bacteria</taxon>
        <taxon>Bacillati</taxon>
        <taxon>Actinomycetota</taxon>
        <taxon>Actinomycetes</taxon>
        <taxon>Bifidobacteriales</taxon>
        <taxon>Bifidobacteriaceae</taxon>
        <taxon>Bifidobacterium</taxon>
    </lineage>
</organism>
<protein>
    <submittedName>
        <fullName evidence="3">Amino acid ABC transporter substrate-binding protein</fullName>
    </submittedName>
</protein>